<feature type="compositionally biased region" description="Polar residues" evidence="1">
    <location>
        <begin position="63"/>
        <end position="79"/>
    </location>
</feature>
<sequence length="475" mass="52455">MDIYQGSTTSISSSGSETSFGSLAHHPVAFTSLSRSSSRLSTNTFGFTRPNSPLMSSEAESWRTAHQSPSQVTITTSGTLGDDDYLEQPDMSPVTIGDDDYLEQPDLSPVTTPTSASRAHSYPTYVATSRVASMPELSRSTSTVNPTTPSTIYFPRMDHQALSSLGSRRSMSMSSLKETLADEEKAAVIDQWQHERIIYYDDRIRSNQWEDINVNGKEVVADQAQAETNAPPAWTTAIPTRQDIRDAAGCHLIDEWGNTVRFGDMLPGGPAWRSATVAGKPVNKVLALFVGHWWCGLCHDYALVSVAKLSPAALIREGVRVVIVSSGSWKVISKYRQLFDIKFPVFVDNGTRLYRALGLARAKPNPFTEAMVKDRPAYHQHAFMRQMATGMARGIFQLGGIKLRNPGSFTQLGGEFVFGLDYTVDYFHRMQGRGDHCEAPEVLSAVGIQSTLGAPVMNSELEQEREFVRRRIRAQ</sequence>
<dbReference type="InterPro" id="IPR036249">
    <property type="entry name" value="Thioredoxin-like_sf"/>
</dbReference>
<dbReference type="InterPro" id="IPR032801">
    <property type="entry name" value="PXL2A/B/C"/>
</dbReference>
<dbReference type="SUPFAM" id="SSF52833">
    <property type="entry name" value="Thioredoxin-like"/>
    <property type="match status" value="1"/>
</dbReference>
<proteinExistence type="predicted"/>
<dbReference type="Proteomes" id="UP001233271">
    <property type="component" value="Chromosome 7b"/>
</dbReference>
<reference evidence="2" key="1">
    <citation type="journal article" date="2023" name="BMC Genomics">
        <title>Chromosome-level genome assemblies of Cutaneotrichosporon spp. (Trichosporonales, Basidiomycota) reveal imbalanced evolution between nucleotide sequences and chromosome synteny.</title>
        <authorList>
            <person name="Kobayashi Y."/>
            <person name="Kayamori A."/>
            <person name="Aoki K."/>
            <person name="Shiwa Y."/>
            <person name="Matsutani M."/>
            <person name="Fujita N."/>
            <person name="Sugita T."/>
            <person name="Iwasaki W."/>
            <person name="Tanaka N."/>
            <person name="Takashima M."/>
        </authorList>
    </citation>
    <scope>NUCLEOTIDE SEQUENCE</scope>
    <source>
        <strain evidence="2">HIS019</strain>
    </source>
</reference>
<dbReference type="EMBL" id="AP028219">
    <property type="protein sequence ID" value="BEI94987.1"/>
    <property type="molecule type" value="Genomic_DNA"/>
</dbReference>
<dbReference type="RefSeq" id="XP_060460252.1">
    <property type="nucleotide sequence ID" value="XM_060604016.1"/>
</dbReference>
<feature type="region of interest" description="Disordered" evidence="1">
    <location>
        <begin position="63"/>
        <end position="85"/>
    </location>
</feature>
<dbReference type="KEGG" id="ccac:CcaHIS019_0705680"/>
<dbReference type="AlphaFoldDB" id="A0AA48LAM0"/>
<dbReference type="Gene3D" id="3.40.30.10">
    <property type="entry name" value="Glutaredoxin"/>
    <property type="match status" value="1"/>
</dbReference>
<name>A0AA48LAM0_9TREE</name>
<evidence type="ECO:0000313" key="2">
    <source>
        <dbReference type="EMBL" id="BEI94987.1"/>
    </source>
</evidence>
<keyword evidence="3" id="KW-1185">Reference proteome</keyword>
<evidence type="ECO:0000256" key="1">
    <source>
        <dbReference type="SAM" id="MobiDB-lite"/>
    </source>
</evidence>
<protein>
    <submittedName>
        <fullName evidence="2">Uncharacterized protein</fullName>
    </submittedName>
</protein>
<dbReference type="PANTHER" id="PTHR28630">
    <property type="match status" value="1"/>
</dbReference>
<accession>A0AA48LAM0</accession>
<dbReference type="PANTHER" id="PTHR28630:SF3">
    <property type="entry name" value="PEROXIREDOXIN-LIKE 2C"/>
    <property type="match status" value="1"/>
</dbReference>
<dbReference type="CDD" id="cd02970">
    <property type="entry name" value="PRX_like2"/>
    <property type="match status" value="1"/>
</dbReference>
<gene>
    <name evidence="2" type="ORF">CcaverHIS019_0705680</name>
</gene>
<evidence type="ECO:0000313" key="3">
    <source>
        <dbReference type="Proteomes" id="UP001233271"/>
    </source>
</evidence>
<dbReference type="GeneID" id="85498857"/>
<organism evidence="2 3">
    <name type="scientific">Cutaneotrichosporon cavernicola</name>
    <dbReference type="NCBI Taxonomy" id="279322"/>
    <lineage>
        <taxon>Eukaryota</taxon>
        <taxon>Fungi</taxon>
        <taxon>Dikarya</taxon>
        <taxon>Basidiomycota</taxon>
        <taxon>Agaricomycotina</taxon>
        <taxon>Tremellomycetes</taxon>
        <taxon>Trichosporonales</taxon>
        <taxon>Trichosporonaceae</taxon>
        <taxon>Cutaneotrichosporon</taxon>
    </lineage>
</organism>
<dbReference type="Pfam" id="PF13911">
    <property type="entry name" value="AhpC-TSA_2"/>
    <property type="match status" value="1"/>
</dbReference>